<dbReference type="OrthoDB" id="660555at2759"/>
<proteinExistence type="predicted"/>
<evidence type="ECO:0000256" key="1">
    <source>
        <dbReference type="SAM" id="MobiDB-lite"/>
    </source>
</evidence>
<dbReference type="AlphaFoldDB" id="A0A6P4FNQ1"/>
<gene>
    <name evidence="2" type="primary">LOC108053947</name>
</gene>
<name>A0A6P4FNQ1_DRORH</name>
<reference evidence="2" key="1">
    <citation type="submission" date="2025-08" db="UniProtKB">
        <authorList>
            <consortium name="RefSeq"/>
        </authorList>
    </citation>
    <scope>IDENTIFICATION</scope>
</reference>
<evidence type="ECO:0000313" key="2">
    <source>
        <dbReference type="RefSeq" id="XP_016992170.1"/>
    </source>
</evidence>
<accession>A0A6P4FNQ1</accession>
<feature type="region of interest" description="Disordered" evidence="1">
    <location>
        <begin position="1"/>
        <end position="37"/>
    </location>
</feature>
<protein>
    <submittedName>
        <fullName evidence="2">Uncharacterized protein LOC108053947 isoform X1</fullName>
    </submittedName>
</protein>
<dbReference type="RefSeq" id="XP_016992170.1">
    <property type="nucleotide sequence ID" value="XM_017136681.1"/>
</dbReference>
<organism evidence="2">
    <name type="scientific">Drosophila rhopaloa</name>
    <name type="common">Fruit fly</name>
    <dbReference type="NCBI Taxonomy" id="1041015"/>
    <lineage>
        <taxon>Eukaryota</taxon>
        <taxon>Metazoa</taxon>
        <taxon>Ecdysozoa</taxon>
        <taxon>Arthropoda</taxon>
        <taxon>Hexapoda</taxon>
        <taxon>Insecta</taxon>
        <taxon>Pterygota</taxon>
        <taxon>Neoptera</taxon>
        <taxon>Endopterygota</taxon>
        <taxon>Diptera</taxon>
        <taxon>Brachycera</taxon>
        <taxon>Muscomorpha</taxon>
        <taxon>Ephydroidea</taxon>
        <taxon>Drosophilidae</taxon>
        <taxon>Drosophila</taxon>
        <taxon>Sophophora</taxon>
    </lineage>
</organism>
<sequence length="121" mass="13749">MSDRTGRGRGGVTSSTSRIPRCAQSPRQIPVAHSPRSNYSFRPLFHERSSQEDDSVLTQQLWKLARKSGTLNLSNKALARVVSQEQLRRWKSKVTPRPNKEGCLSWSPGFVESSALWFQFM</sequence>